<proteinExistence type="predicted"/>
<evidence type="ECO:0000313" key="2">
    <source>
        <dbReference type="Proteomes" id="UP000018766"/>
    </source>
</evidence>
<organism evidence="1 2">
    <name type="scientific">Pelistega indica</name>
    <dbReference type="NCBI Taxonomy" id="1414851"/>
    <lineage>
        <taxon>Bacteria</taxon>
        <taxon>Pseudomonadati</taxon>
        <taxon>Pseudomonadota</taxon>
        <taxon>Betaproteobacteria</taxon>
        <taxon>Burkholderiales</taxon>
        <taxon>Alcaligenaceae</taxon>
        <taxon>Pelistega</taxon>
    </lineage>
</organism>
<dbReference type="PATRIC" id="fig|1414851.3.peg.195"/>
<protein>
    <submittedName>
        <fullName evidence="1">Transcriptional regulator</fullName>
    </submittedName>
</protein>
<reference evidence="1 2" key="1">
    <citation type="submission" date="2013-11" db="EMBL/GenBank/DDBJ databases">
        <title>Genomic analysis of Pelistega sp. HM-7.</title>
        <authorList>
            <person name="Kumbhare S.V."/>
            <person name="Shetty S.A."/>
            <person name="Sharma O."/>
            <person name="Dhotre D.P."/>
        </authorList>
    </citation>
    <scope>NUCLEOTIDE SEQUENCE [LARGE SCALE GENOMIC DNA]</scope>
    <source>
        <strain evidence="1 2">HM-7</strain>
    </source>
</reference>
<dbReference type="EMBL" id="AYSV01000007">
    <property type="protein sequence ID" value="ETD72949.1"/>
    <property type="molecule type" value="Genomic_DNA"/>
</dbReference>
<comment type="caution">
    <text evidence="1">The sequence shown here is derived from an EMBL/GenBank/DDBJ whole genome shotgun (WGS) entry which is preliminary data.</text>
</comment>
<evidence type="ECO:0000313" key="1">
    <source>
        <dbReference type="EMBL" id="ETD72949.1"/>
    </source>
</evidence>
<keyword evidence="2" id="KW-1185">Reference proteome</keyword>
<name>V8G8U6_9BURK</name>
<sequence length="291" mass="31999">MSELILTGSKGLQPTNINEAMQLADMLAKSSIVPKEYQGNPGNVFVAMQWGAEIGLAPMQAVQNIAVINGRPSIWGDAMLALVRGSGLLEYIHENPTDTGCTVKVKRKNEDEVVRSFTQEDAKKAGLLSKQGPWTAYPKRMMQMRARSIALRDVFTDVLKGIHSAEEAMDMPSERDMGEVDEVKSEEKPTKKSRKASAAAALAIEDKTQEQSNNTIPAVDFQVLMTQFQTAGTVEELNAIADNAKHLTDEGHKEILRGKYKERLAELKNPPPVIDEDGVVYAPEDATEDIF</sequence>
<accession>V8G8U6</accession>
<dbReference type="RefSeq" id="WP_023948959.1">
    <property type="nucleotide sequence ID" value="NZ_AYSV01000007.1"/>
</dbReference>
<dbReference type="Proteomes" id="UP000018766">
    <property type="component" value="Unassembled WGS sequence"/>
</dbReference>
<gene>
    <name evidence="1" type="ORF">V757_00920</name>
</gene>
<dbReference type="AlphaFoldDB" id="V8G8U6"/>